<keyword evidence="4" id="KW-1185">Reference proteome</keyword>
<evidence type="ECO:0000313" key="1">
    <source>
        <dbReference type="EMBL" id="MBM0244667.1"/>
    </source>
</evidence>
<reference evidence="2 3" key="1">
    <citation type="submission" date="2018-10" db="EMBL/GenBank/DDBJ databases">
        <title>Corynebacterium macginleyi genome sequencing and assembly of the type strain and two clinical samples.</title>
        <authorList>
            <person name="Bernier A.-M."/>
            <person name="Bernard K."/>
        </authorList>
    </citation>
    <scope>NUCLEOTIDE SEQUENCE [LARGE SCALE GENOMIC DNA]</scope>
    <source>
        <strain evidence="2 3">NML 120205</strain>
    </source>
</reference>
<sequence>MSSWDEEIFSTDVNVDFLDELANLDEEGVIRAVQDACEMARSKDDLTEEEQLNAHAAATIAAIWAGAPFSARETVEDYPYIRDLVGTVDDTLTDNALEILDAVEEDYDVEPFIEALS</sequence>
<dbReference type="EMBL" id="REGC01000005">
    <property type="protein sequence ID" value="RMB60840.1"/>
    <property type="molecule type" value="Genomic_DNA"/>
</dbReference>
<evidence type="ECO:0000313" key="3">
    <source>
        <dbReference type="Proteomes" id="UP000270649"/>
    </source>
</evidence>
<dbReference type="Pfam" id="PF14078">
    <property type="entry name" value="DUF4259"/>
    <property type="match status" value="1"/>
</dbReference>
<comment type="caution">
    <text evidence="2">The sequence shown here is derived from an EMBL/GenBank/DDBJ whole genome shotgun (WGS) entry which is preliminary data.</text>
</comment>
<dbReference type="InterPro" id="IPR025355">
    <property type="entry name" value="DUF4259"/>
</dbReference>
<dbReference type="AlphaFoldDB" id="A0A3M0GQZ6"/>
<dbReference type="RefSeq" id="WP_121911843.1">
    <property type="nucleotide sequence ID" value="NZ_CP068291.1"/>
</dbReference>
<dbReference type="EMBL" id="JAACBX020000002">
    <property type="protein sequence ID" value="MBM0244667.1"/>
    <property type="molecule type" value="Genomic_DNA"/>
</dbReference>
<dbReference type="Proteomes" id="UP001518680">
    <property type="component" value="Unassembled WGS sequence"/>
</dbReference>
<dbReference type="Proteomes" id="UP000270649">
    <property type="component" value="Unassembled WGS sequence"/>
</dbReference>
<evidence type="ECO:0000313" key="4">
    <source>
        <dbReference type="Proteomes" id="UP001518680"/>
    </source>
</evidence>
<gene>
    <name evidence="2" type="ORF">D9543_05910</name>
    <name evidence="1" type="ORF">GWO63_010550</name>
</gene>
<protein>
    <submittedName>
        <fullName evidence="2">DUF4259 domain-containing protein</fullName>
    </submittedName>
</protein>
<dbReference type="GeneID" id="92746722"/>
<dbReference type="OrthoDB" id="4427749at2"/>
<proteinExistence type="predicted"/>
<reference evidence="1 4" key="2">
    <citation type="submission" date="2021-01" db="EMBL/GenBank/DDBJ databases">
        <title>Complete genome sequences of Corynebacterium macginleyi strains isolated from infectious keratitis.</title>
        <authorList>
            <person name="Sagerfors S."/>
            <person name="Poehlein A."/>
            <person name="Soderquist B."/>
            <person name="Bruggemann H."/>
        </authorList>
    </citation>
    <scope>NUCLEOTIDE SEQUENCE [LARGE SCALE GENOMIC DNA]</scope>
    <source>
        <strain evidence="1 4">12T220</strain>
    </source>
</reference>
<organism evidence="2 3">
    <name type="scientific">Corynebacterium macginleyi</name>
    <dbReference type="NCBI Taxonomy" id="38290"/>
    <lineage>
        <taxon>Bacteria</taxon>
        <taxon>Bacillati</taxon>
        <taxon>Actinomycetota</taxon>
        <taxon>Actinomycetes</taxon>
        <taxon>Mycobacteriales</taxon>
        <taxon>Corynebacteriaceae</taxon>
        <taxon>Corynebacterium</taxon>
    </lineage>
</organism>
<evidence type="ECO:0000313" key="2">
    <source>
        <dbReference type="EMBL" id="RMB60840.1"/>
    </source>
</evidence>
<name>A0A3M0GQZ6_9CORY</name>
<accession>A0A3M0GQZ6</accession>